<dbReference type="SUPFAM" id="SSF51735">
    <property type="entry name" value="NAD(P)-binding Rossmann-fold domains"/>
    <property type="match status" value="1"/>
</dbReference>
<dbReference type="FunFam" id="3.40.50.720:FF:000084">
    <property type="entry name" value="Short-chain dehydrogenase reductase"/>
    <property type="match status" value="1"/>
</dbReference>
<dbReference type="InterPro" id="IPR036291">
    <property type="entry name" value="NAD(P)-bd_dom_sf"/>
</dbReference>
<dbReference type="InterPro" id="IPR020904">
    <property type="entry name" value="Sc_DH/Rdtase_CS"/>
</dbReference>
<dbReference type="GO" id="GO:0016491">
    <property type="term" value="F:oxidoreductase activity"/>
    <property type="evidence" value="ECO:0007669"/>
    <property type="project" value="UniProtKB-KW"/>
</dbReference>
<dbReference type="Gene3D" id="3.40.50.720">
    <property type="entry name" value="NAD(P)-binding Rossmann-like Domain"/>
    <property type="match status" value="1"/>
</dbReference>
<dbReference type="PROSITE" id="PS00061">
    <property type="entry name" value="ADH_SHORT"/>
    <property type="match status" value="1"/>
</dbReference>
<dbReference type="EMBL" id="CADCWP010000013">
    <property type="protein sequence ID" value="CAA9555790.1"/>
    <property type="molecule type" value="Genomic_DNA"/>
</dbReference>
<sequence>MTSDYRKLFDLSGRRALVIGAGSGIGEAVAQGLAAFGAQVTCADVNVEAAERVARGGGTDTSRAVKLDITDAAEVEGVIGGLEGLDILVSTPAINVRKPLLDYTEAEFERVVTLNLKGSFLALRAAGQRMAAQGRGSIVMFSSIRSQVVEPGQGIYAATKAGTLQLVKALASELGPQGVRANAIAPGVVETPLTAPIKDNPEWYRAYAEKGALGRWATPGEMVGAAVFLASDAASYVTGTLLVVDGGWTAQDGRFTPPL</sequence>
<dbReference type="PRINTS" id="PR00081">
    <property type="entry name" value="GDHRDH"/>
</dbReference>
<dbReference type="InterPro" id="IPR002347">
    <property type="entry name" value="SDR_fam"/>
</dbReference>
<dbReference type="PANTHER" id="PTHR24321">
    <property type="entry name" value="DEHYDROGENASES, SHORT CHAIN"/>
    <property type="match status" value="1"/>
</dbReference>
<gene>
    <name evidence="3" type="ORF">AVDCRST_MAG86-381</name>
</gene>
<dbReference type="PANTHER" id="PTHR24321:SF8">
    <property type="entry name" value="ESTRADIOL 17-BETA-DEHYDROGENASE 8-RELATED"/>
    <property type="match status" value="1"/>
</dbReference>
<evidence type="ECO:0000313" key="3">
    <source>
        <dbReference type="EMBL" id="CAA9555790.1"/>
    </source>
</evidence>
<reference evidence="3" key="1">
    <citation type="submission" date="2020-02" db="EMBL/GenBank/DDBJ databases">
        <authorList>
            <person name="Meier V. D."/>
        </authorList>
    </citation>
    <scope>NUCLEOTIDE SEQUENCE</scope>
    <source>
        <strain evidence="3">AVDCRST_MAG86</strain>
    </source>
</reference>
<evidence type="ECO:0000256" key="2">
    <source>
        <dbReference type="ARBA" id="ARBA00023002"/>
    </source>
</evidence>
<proteinExistence type="inferred from homology"/>
<comment type="similarity">
    <text evidence="1">Belongs to the short-chain dehydrogenases/reductases (SDR) family.</text>
</comment>
<dbReference type="AlphaFoldDB" id="A0A6J4UN87"/>
<keyword evidence="2" id="KW-0560">Oxidoreductase</keyword>
<protein>
    <submittedName>
        <fullName evidence="3">Short-chain dehydrogenase/reductase SDR</fullName>
    </submittedName>
</protein>
<organism evidence="3">
    <name type="scientific">uncultured Truepera sp</name>
    <dbReference type="NCBI Taxonomy" id="543023"/>
    <lineage>
        <taxon>Bacteria</taxon>
        <taxon>Thermotogati</taxon>
        <taxon>Deinococcota</taxon>
        <taxon>Deinococci</taxon>
        <taxon>Trueperales</taxon>
        <taxon>Trueperaceae</taxon>
        <taxon>Truepera</taxon>
        <taxon>environmental samples</taxon>
    </lineage>
</organism>
<accession>A0A6J4UN87</accession>
<name>A0A6J4UN87_9DEIN</name>
<evidence type="ECO:0000256" key="1">
    <source>
        <dbReference type="ARBA" id="ARBA00006484"/>
    </source>
</evidence>
<dbReference type="PRINTS" id="PR00080">
    <property type="entry name" value="SDRFAMILY"/>
</dbReference>
<dbReference type="Pfam" id="PF13561">
    <property type="entry name" value="adh_short_C2"/>
    <property type="match status" value="1"/>
</dbReference>